<accession>A0A7W4W6J3</accession>
<keyword evidence="3" id="KW-1185">Reference proteome</keyword>
<feature type="transmembrane region" description="Helical" evidence="1">
    <location>
        <begin position="62"/>
        <end position="82"/>
    </location>
</feature>
<feature type="transmembrane region" description="Helical" evidence="1">
    <location>
        <begin position="37"/>
        <end position="55"/>
    </location>
</feature>
<reference evidence="2 3" key="1">
    <citation type="submission" date="2020-08" db="EMBL/GenBank/DDBJ databases">
        <title>Genomic Encyclopedia of Type Strains, Phase III (KMG-III): the genomes of soil and plant-associated and newly described type strains.</title>
        <authorList>
            <person name="Whitman W."/>
        </authorList>
    </citation>
    <scope>NUCLEOTIDE SEQUENCE [LARGE SCALE GENOMIC DNA]</scope>
    <source>
        <strain evidence="2 3">CECT 8654</strain>
    </source>
</reference>
<feature type="transmembrane region" description="Helical" evidence="1">
    <location>
        <begin position="102"/>
        <end position="124"/>
    </location>
</feature>
<dbReference type="AlphaFoldDB" id="A0A7W4W6J3"/>
<keyword evidence="1" id="KW-0472">Membrane</keyword>
<protein>
    <submittedName>
        <fullName evidence="2">Inner membrane protein</fullName>
    </submittedName>
</protein>
<comment type="caution">
    <text evidence="2">The sequence shown here is derived from an EMBL/GenBank/DDBJ whole genome shotgun (WGS) entry which is preliminary data.</text>
</comment>
<dbReference type="Proteomes" id="UP000537130">
    <property type="component" value="Unassembled WGS sequence"/>
</dbReference>
<sequence>MKQTVIAGWLAGMAPDLDVLIRSSDDALLALDYHRHFTHSIAFAPVGGLIVGLALSPLMKRTMGFGALYLSCFLGYLSHGLLDSFTSYGTSLYLPFSTERVAFNWISVIDPLFTLPLLILLAIAMLTKQRSWLWGGALWATLYLGAAGWQHQQALEATKQWVHSRGLQVERIVAKPSFANIILWRGLIDTGSHFQTLAIRLVPGQDPSITPGDRVTALRLETQAPAGSRLRRDLERFDHFSAGWLFSYPPAADSDDVFVGDFRYAIDPASARPLWGITYSPTKPQSGVDFVRLRQIDKSAREQFWSRLLGQTR</sequence>
<organism evidence="2 3">
    <name type="scientific">Litorivivens lipolytica</name>
    <dbReference type="NCBI Taxonomy" id="1524264"/>
    <lineage>
        <taxon>Bacteria</taxon>
        <taxon>Pseudomonadati</taxon>
        <taxon>Pseudomonadota</taxon>
        <taxon>Gammaproteobacteria</taxon>
        <taxon>Litorivivens</taxon>
    </lineage>
</organism>
<evidence type="ECO:0000313" key="3">
    <source>
        <dbReference type="Proteomes" id="UP000537130"/>
    </source>
</evidence>
<feature type="transmembrane region" description="Helical" evidence="1">
    <location>
        <begin position="131"/>
        <end position="149"/>
    </location>
</feature>
<dbReference type="PANTHER" id="PTHR40031">
    <property type="entry name" value="HYPOTHETICAL MEMBRANE SPANNING PROTEIN"/>
    <property type="match status" value="1"/>
</dbReference>
<dbReference type="EMBL" id="JACHWY010000003">
    <property type="protein sequence ID" value="MBB3048255.1"/>
    <property type="molecule type" value="Genomic_DNA"/>
</dbReference>
<keyword evidence="1" id="KW-1133">Transmembrane helix</keyword>
<dbReference type="InterPro" id="IPR007404">
    <property type="entry name" value="YdjM-like"/>
</dbReference>
<evidence type="ECO:0000256" key="1">
    <source>
        <dbReference type="SAM" id="Phobius"/>
    </source>
</evidence>
<dbReference type="InterPro" id="IPR053170">
    <property type="entry name" value="Transcription_regulator"/>
</dbReference>
<name>A0A7W4W6J3_9GAMM</name>
<dbReference type="Pfam" id="PF04307">
    <property type="entry name" value="YdjM"/>
    <property type="match status" value="1"/>
</dbReference>
<keyword evidence="1" id="KW-0812">Transmembrane</keyword>
<proteinExistence type="predicted"/>
<gene>
    <name evidence="2" type="ORF">FHR99_002529</name>
</gene>
<evidence type="ECO:0000313" key="2">
    <source>
        <dbReference type="EMBL" id="MBB3048255.1"/>
    </source>
</evidence>
<dbReference type="PANTHER" id="PTHR40031:SF1">
    <property type="entry name" value="MEMBRANE-BOUND METAL-DEPENDENT HYDROLASE"/>
    <property type="match status" value="1"/>
</dbReference>